<dbReference type="Proteomes" id="UP000442533">
    <property type="component" value="Unassembled WGS sequence"/>
</dbReference>
<dbReference type="InterPro" id="IPR057666">
    <property type="entry name" value="DrpA_SLOG"/>
</dbReference>
<evidence type="ECO:0000259" key="3">
    <source>
        <dbReference type="Pfam" id="PF02481"/>
    </source>
</evidence>
<sequence>MARPLSLDPDHHAFRVQADGFAILRLIRSRRVGPATFHRLLAEHGSAGAALAALPDIARAAGIEDYAPCPAGVVEAEIEAGTRAGARLIAWGDADYPAQLREIAEAPAVLWVRGNATVLQHLPVAVVGARNASSLGLRMARGMAQGLAQSGAAVIAGLARGIDTIAHETSLPSGTIAVMAGGIDMIYPSENAALAEAICDTGLLITEQPPGTEPVARHFPARNRIISGLSRAVVVIEAAHRSGSLITAKAALDQGREVMAVPGHPMDARAAGCNALIRDGALLVRNSQDVLTALQSNGAPAEAPHAQPQPEAAPSPAATAPAATAPDRARRLQPAAVARRMAELGHRIAGNLPSARQPPTVRPAQGGPANLEARILARLSPSPTEENMLIRDLGLPAAALAPAILSLELAGRVRRLAGGRIALTEGG</sequence>
<dbReference type="Pfam" id="PF17782">
    <property type="entry name" value="WHD_DprA"/>
    <property type="match status" value="1"/>
</dbReference>
<dbReference type="Gene3D" id="3.40.50.450">
    <property type="match status" value="1"/>
</dbReference>
<keyword evidence="6" id="KW-1185">Reference proteome</keyword>
<dbReference type="InterPro" id="IPR036388">
    <property type="entry name" value="WH-like_DNA-bd_sf"/>
</dbReference>
<reference evidence="5 6" key="1">
    <citation type="submission" date="2019-11" db="EMBL/GenBank/DDBJ databases">
        <authorList>
            <person name="Dong K."/>
        </authorList>
    </citation>
    <scope>NUCLEOTIDE SEQUENCE [LARGE SCALE GENOMIC DNA]</scope>
    <source>
        <strain evidence="5 6">JCM 17370</strain>
    </source>
</reference>
<evidence type="ECO:0000256" key="2">
    <source>
        <dbReference type="SAM" id="MobiDB-lite"/>
    </source>
</evidence>
<dbReference type="Pfam" id="PF02481">
    <property type="entry name" value="DNA_processg_A"/>
    <property type="match status" value="1"/>
</dbReference>
<dbReference type="EMBL" id="WMIF01000003">
    <property type="protein sequence ID" value="MTH33644.1"/>
    <property type="molecule type" value="Genomic_DNA"/>
</dbReference>
<dbReference type="RefSeq" id="WP_155063313.1">
    <property type="nucleotide sequence ID" value="NZ_WMIF01000003.1"/>
</dbReference>
<accession>A0A844H263</accession>
<evidence type="ECO:0000313" key="6">
    <source>
        <dbReference type="Proteomes" id="UP000442533"/>
    </source>
</evidence>
<comment type="caution">
    <text evidence="5">The sequence shown here is derived from an EMBL/GenBank/DDBJ whole genome shotgun (WGS) entry which is preliminary data.</text>
</comment>
<dbReference type="Pfam" id="PF21102">
    <property type="entry name" value="DprA_N"/>
    <property type="match status" value="1"/>
</dbReference>
<dbReference type="GO" id="GO:0009294">
    <property type="term" value="P:DNA-mediated transformation"/>
    <property type="evidence" value="ECO:0007669"/>
    <property type="project" value="InterPro"/>
</dbReference>
<dbReference type="PANTHER" id="PTHR43022">
    <property type="entry name" value="PROTEIN SMF"/>
    <property type="match status" value="1"/>
</dbReference>
<feature type="region of interest" description="Disordered" evidence="2">
    <location>
        <begin position="298"/>
        <end position="331"/>
    </location>
</feature>
<proteinExistence type="inferred from homology"/>
<evidence type="ECO:0000259" key="4">
    <source>
        <dbReference type="Pfam" id="PF17782"/>
    </source>
</evidence>
<dbReference type="InterPro" id="IPR041614">
    <property type="entry name" value="DprA_WH"/>
</dbReference>
<evidence type="ECO:0000256" key="1">
    <source>
        <dbReference type="ARBA" id="ARBA00006525"/>
    </source>
</evidence>
<dbReference type="PANTHER" id="PTHR43022:SF1">
    <property type="entry name" value="PROTEIN SMF"/>
    <property type="match status" value="1"/>
</dbReference>
<organism evidence="5 6">
    <name type="scientific">Paracoccus limosus</name>
    <dbReference type="NCBI Taxonomy" id="913252"/>
    <lineage>
        <taxon>Bacteria</taxon>
        <taxon>Pseudomonadati</taxon>
        <taxon>Pseudomonadota</taxon>
        <taxon>Alphaproteobacteria</taxon>
        <taxon>Rhodobacterales</taxon>
        <taxon>Paracoccaceae</taxon>
        <taxon>Paracoccus</taxon>
    </lineage>
</organism>
<dbReference type="NCBIfam" id="TIGR00732">
    <property type="entry name" value="dprA"/>
    <property type="match status" value="1"/>
</dbReference>
<protein>
    <submittedName>
        <fullName evidence="5">DNA-protecting protein DprA</fullName>
    </submittedName>
</protein>
<dbReference type="AlphaFoldDB" id="A0A844H263"/>
<dbReference type="OrthoDB" id="9785707at2"/>
<name>A0A844H263_9RHOB</name>
<dbReference type="Gene3D" id="1.10.10.10">
    <property type="entry name" value="Winged helix-like DNA-binding domain superfamily/Winged helix DNA-binding domain"/>
    <property type="match status" value="1"/>
</dbReference>
<comment type="similarity">
    <text evidence="1">Belongs to the DprA/Smf family.</text>
</comment>
<gene>
    <name evidence="5" type="primary">dprA</name>
    <name evidence="5" type="ORF">GL279_03440</name>
</gene>
<feature type="domain" description="Smf/DprA SLOG" evidence="3">
    <location>
        <begin position="88"/>
        <end position="294"/>
    </location>
</feature>
<dbReference type="InterPro" id="IPR003488">
    <property type="entry name" value="DprA"/>
</dbReference>
<feature type="domain" description="DprA winged helix" evidence="4">
    <location>
        <begin position="363"/>
        <end position="419"/>
    </location>
</feature>
<feature type="compositionally biased region" description="Low complexity" evidence="2">
    <location>
        <begin position="299"/>
        <end position="326"/>
    </location>
</feature>
<dbReference type="SUPFAM" id="SSF102405">
    <property type="entry name" value="MCP/YpsA-like"/>
    <property type="match status" value="1"/>
</dbReference>
<evidence type="ECO:0000313" key="5">
    <source>
        <dbReference type="EMBL" id="MTH33644.1"/>
    </source>
</evidence>